<dbReference type="OrthoDB" id="9807403at2"/>
<keyword evidence="5 8" id="KW-0547">Nucleotide-binding</keyword>
<dbReference type="Gene3D" id="1.20.59.20">
    <property type="match status" value="1"/>
</dbReference>
<dbReference type="InterPro" id="IPR012094">
    <property type="entry name" value="tRNA_Ile_lys_synt"/>
</dbReference>
<accession>A0A1M5PTK1</accession>
<dbReference type="Pfam" id="PF11734">
    <property type="entry name" value="TilS_C"/>
    <property type="match status" value="1"/>
</dbReference>
<evidence type="ECO:0000256" key="7">
    <source>
        <dbReference type="ARBA" id="ARBA00048539"/>
    </source>
</evidence>
<dbReference type="STRING" id="1121420.SAMN02746098_00020"/>
<dbReference type="SUPFAM" id="SSF56037">
    <property type="entry name" value="PheT/TilS domain"/>
    <property type="match status" value="1"/>
</dbReference>
<dbReference type="PANTHER" id="PTHR43033:SF1">
    <property type="entry name" value="TRNA(ILE)-LYSIDINE SYNTHASE-RELATED"/>
    <property type="match status" value="1"/>
</dbReference>
<reference evidence="11" key="1">
    <citation type="submission" date="2016-11" db="EMBL/GenBank/DDBJ databases">
        <authorList>
            <person name="Varghese N."/>
            <person name="Submissions S."/>
        </authorList>
    </citation>
    <scope>NUCLEOTIDE SEQUENCE [LARGE SCALE GENOMIC DNA]</scope>
    <source>
        <strain evidence="11">DSM 15449</strain>
    </source>
</reference>
<evidence type="ECO:0000256" key="5">
    <source>
        <dbReference type="ARBA" id="ARBA00022741"/>
    </source>
</evidence>
<comment type="function">
    <text evidence="8">Ligates lysine onto the cytidine present at position 34 of the AUA codon-specific tRNA(Ile) that contains the anticodon CAU, in an ATP-dependent manner. Cytidine is converted to lysidine, thus changing the amino acid specificity of the tRNA from methionine to isoleucine.</text>
</comment>
<evidence type="ECO:0000256" key="4">
    <source>
        <dbReference type="ARBA" id="ARBA00022694"/>
    </source>
</evidence>
<dbReference type="SUPFAM" id="SSF82829">
    <property type="entry name" value="MesJ substrate recognition domain-like"/>
    <property type="match status" value="1"/>
</dbReference>
<dbReference type="NCBIfam" id="TIGR02432">
    <property type="entry name" value="lysidine_TilS_N"/>
    <property type="match status" value="1"/>
</dbReference>
<dbReference type="SMART" id="SM00977">
    <property type="entry name" value="TilS_C"/>
    <property type="match status" value="1"/>
</dbReference>
<feature type="binding site" evidence="8">
    <location>
        <begin position="25"/>
        <end position="30"/>
    </location>
    <ligand>
        <name>ATP</name>
        <dbReference type="ChEBI" id="CHEBI:30616"/>
    </ligand>
</feature>
<dbReference type="EC" id="6.3.4.19" evidence="8"/>
<keyword evidence="2 8" id="KW-0963">Cytoplasm</keyword>
<dbReference type="CDD" id="cd01992">
    <property type="entry name" value="TilS_N"/>
    <property type="match status" value="1"/>
</dbReference>
<dbReference type="Proteomes" id="UP000183954">
    <property type="component" value="Unassembled WGS sequence"/>
</dbReference>
<dbReference type="GO" id="GO:0006400">
    <property type="term" value="P:tRNA modification"/>
    <property type="evidence" value="ECO:0007669"/>
    <property type="project" value="UniProtKB-UniRule"/>
</dbReference>
<dbReference type="RefSeq" id="WP_073026878.1">
    <property type="nucleotide sequence ID" value="NZ_FQXJ01000003.1"/>
</dbReference>
<name>A0A1M5PTK1_9FIRM</name>
<dbReference type="NCBIfam" id="TIGR02433">
    <property type="entry name" value="lysidine_TilS_C"/>
    <property type="match status" value="1"/>
</dbReference>
<keyword evidence="11" id="KW-1185">Reference proteome</keyword>
<evidence type="ECO:0000313" key="11">
    <source>
        <dbReference type="Proteomes" id="UP000183954"/>
    </source>
</evidence>
<evidence type="ECO:0000256" key="1">
    <source>
        <dbReference type="ARBA" id="ARBA00004496"/>
    </source>
</evidence>
<dbReference type="SUPFAM" id="SSF52402">
    <property type="entry name" value="Adenine nucleotide alpha hydrolases-like"/>
    <property type="match status" value="1"/>
</dbReference>
<dbReference type="InterPro" id="IPR014729">
    <property type="entry name" value="Rossmann-like_a/b/a_fold"/>
</dbReference>
<dbReference type="Pfam" id="PF01171">
    <property type="entry name" value="ATP_bind_3"/>
    <property type="match status" value="1"/>
</dbReference>
<dbReference type="InterPro" id="IPR011063">
    <property type="entry name" value="TilS/TtcA_N"/>
</dbReference>
<dbReference type="GO" id="GO:0005737">
    <property type="term" value="C:cytoplasm"/>
    <property type="evidence" value="ECO:0007669"/>
    <property type="project" value="UniProtKB-SubCell"/>
</dbReference>
<comment type="subcellular location">
    <subcellularLocation>
        <location evidence="1 8">Cytoplasm</location>
    </subcellularLocation>
</comment>
<sequence length="485" mass="55199">MYEKLRKFILPQLIPSEARVMVAVSGGPDSMALSHILWRYVQEESCRGISLVLTHVHHGVRKESDEEADLVRQMAKKWNVPCLIHRFDAKQYAKTMGQSFQEAAREWRYSRWKEDMAKEGCLLLATAHHLGDQAETILFRLLRGSGTAGLAGMYPSKGSIIRPLLTFTKADILNYCESEAVPYALDRSNEELVYVRNRIRLDLLPELERSYNSRIQEALGRTGELLRWDEEYFDQQVEAAWKRYHYKNSEGTICLSLDVFEEPAAILSRLLRKAAMQVTQEPRGLGFAYVAKIMSSQGKLGWVQDLPGLRVKISEVGLQFSPSHINSRQNDGLMDALSEQRGLNLDIPLVVGQWTEISGLKMAIGLFKEWNRSTPNYSDRCENKIAVFSRGLLTRTSEQSLVCRVRREGDRMWFKGVGHKPLKKVFQEAKIADKERNCVPLIAIGTEVLWIPGVRQSGLYNGDYDDEKMYCILTSLSGCSNLNSL</sequence>
<gene>
    <name evidence="8" type="primary">tilS</name>
    <name evidence="10" type="ORF">SAMN02746098_00020</name>
</gene>
<evidence type="ECO:0000256" key="8">
    <source>
        <dbReference type="HAMAP-Rule" id="MF_01161"/>
    </source>
</evidence>
<comment type="similarity">
    <text evidence="8">Belongs to the tRNA(Ile)-lysidine synthase family.</text>
</comment>
<dbReference type="GO" id="GO:0032267">
    <property type="term" value="F:tRNA(Ile)-lysidine synthase activity"/>
    <property type="evidence" value="ECO:0007669"/>
    <property type="project" value="UniProtKB-EC"/>
</dbReference>
<dbReference type="PANTHER" id="PTHR43033">
    <property type="entry name" value="TRNA(ILE)-LYSIDINE SYNTHASE-RELATED"/>
    <property type="match status" value="1"/>
</dbReference>
<dbReference type="AlphaFoldDB" id="A0A1M5PTK1"/>
<dbReference type="InterPro" id="IPR012796">
    <property type="entry name" value="Lysidine-tRNA-synth_C"/>
</dbReference>
<dbReference type="HAMAP" id="MF_01161">
    <property type="entry name" value="tRNA_Ile_lys_synt"/>
    <property type="match status" value="1"/>
</dbReference>
<evidence type="ECO:0000313" key="10">
    <source>
        <dbReference type="EMBL" id="SHH04876.1"/>
    </source>
</evidence>
<comment type="catalytic activity">
    <reaction evidence="7 8">
        <text>cytidine(34) in tRNA(Ile2) + L-lysine + ATP = lysidine(34) in tRNA(Ile2) + AMP + diphosphate + H(+)</text>
        <dbReference type="Rhea" id="RHEA:43744"/>
        <dbReference type="Rhea" id="RHEA-COMP:10625"/>
        <dbReference type="Rhea" id="RHEA-COMP:10670"/>
        <dbReference type="ChEBI" id="CHEBI:15378"/>
        <dbReference type="ChEBI" id="CHEBI:30616"/>
        <dbReference type="ChEBI" id="CHEBI:32551"/>
        <dbReference type="ChEBI" id="CHEBI:33019"/>
        <dbReference type="ChEBI" id="CHEBI:82748"/>
        <dbReference type="ChEBI" id="CHEBI:83665"/>
        <dbReference type="ChEBI" id="CHEBI:456215"/>
        <dbReference type="EC" id="6.3.4.19"/>
    </reaction>
</comment>
<protein>
    <recommendedName>
        <fullName evidence="8">tRNA(Ile)-lysidine synthase</fullName>
        <ecNumber evidence="8">6.3.4.19</ecNumber>
    </recommendedName>
    <alternativeName>
        <fullName evidence="8">tRNA(Ile)-2-lysyl-cytidine synthase</fullName>
    </alternativeName>
    <alternativeName>
        <fullName evidence="8">tRNA(Ile)-lysidine synthetase</fullName>
    </alternativeName>
</protein>
<keyword evidence="6 8" id="KW-0067">ATP-binding</keyword>
<dbReference type="InterPro" id="IPR012795">
    <property type="entry name" value="tRNA_Ile_lys_synt_N"/>
</dbReference>
<feature type="domain" description="Lysidine-tRNA(Ile) synthetase C-terminal" evidence="9">
    <location>
        <begin position="401"/>
        <end position="472"/>
    </location>
</feature>
<evidence type="ECO:0000256" key="2">
    <source>
        <dbReference type="ARBA" id="ARBA00022490"/>
    </source>
</evidence>
<dbReference type="GO" id="GO:0005524">
    <property type="term" value="F:ATP binding"/>
    <property type="evidence" value="ECO:0007669"/>
    <property type="project" value="UniProtKB-UniRule"/>
</dbReference>
<dbReference type="Gene3D" id="3.40.50.620">
    <property type="entry name" value="HUPs"/>
    <property type="match status" value="1"/>
</dbReference>
<evidence type="ECO:0000256" key="3">
    <source>
        <dbReference type="ARBA" id="ARBA00022598"/>
    </source>
</evidence>
<keyword evidence="4 8" id="KW-0819">tRNA processing</keyword>
<comment type="domain">
    <text evidence="8">The N-terminal region contains the highly conserved SGGXDS motif, predicted to be a P-loop motif involved in ATP binding.</text>
</comment>
<proteinExistence type="inferred from homology"/>
<keyword evidence="3 8" id="KW-0436">Ligase</keyword>
<evidence type="ECO:0000259" key="9">
    <source>
        <dbReference type="SMART" id="SM00977"/>
    </source>
</evidence>
<dbReference type="EMBL" id="FQXJ01000003">
    <property type="protein sequence ID" value="SHH04876.1"/>
    <property type="molecule type" value="Genomic_DNA"/>
</dbReference>
<organism evidence="10 11">
    <name type="scientific">Desulfosporosinus lacus DSM 15449</name>
    <dbReference type="NCBI Taxonomy" id="1121420"/>
    <lineage>
        <taxon>Bacteria</taxon>
        <taxon>Bacillati</taxon>
        <taxon>Bacillota</taxon>
        <taxon>Clostridia</taxon>
        <taxon>Eubacteriales</taxon>
        <taxon>Desulfitobacteriaceae</taxon>
        <taxon>Desulfosporosinus</taxon>
    </lineage>
</organism>
<evidence type="ECO:0000256" key="6">
    <source>
        <dbReference type="ARBA" id="ARBA00022840"/>
    </source>
</evidence>